<dbReference type="GO" id="GO:0006364">
    <property type="term" value="P:rRNA processing"/>
    <property type="evidence" value="ECO:0007669"/>
    <property type="project" value="UniProtKB-KW"/>
</dbReference>
<gene>
    <name evidence="6" type="ORF">ACJMK2_015429</name>
</gene>
<keyword evidence="4" id="KW-0698">rRNA processing</keyword>
<feature type="compositionally biased region" description="Acidic residues" evidence="5">
    <location>
        <begin position="167"/>
        <end position="180"/>
    </location>
</feature>
<evidence type="ECO:0000256" key="1">
    <source>
        <dbReference type="ARBA" id="ARBA00002210"/>
    </source>
</evidence>
<protein>
    <recommendedName>
        <fullName evidence="3">Pre-rRNA-processing protein TSR2 homolog</fullName>
    </recommendedName>
</protein>
<proteinExistence type="inferred from homology"/>
<dbReference type="PANTHER" id="PTHR21250">
    <property type="entry name" value="PRE-RRNA-PROCESSING PROTEIN TSR2 HOMOLOG"/>
    <property type="match status" value="1"/>
</dbReference>
<comment type="similarity">
    <text evidence="2">Belongs to the TSR2 family.</text>
</comment>
<dbReference type="AlphaFoldDB" id="A0ABD3UQA6"/>
<evidence type="ECO:0000313" key="7">
    <source>
        <dbReference type="Proteomes" id="UP001634394"/>
    </source>
</evidence>
<feature type="region of interest" description="Disordered" evidence="5">
    <location>
        <begin position="110"/>
        <end position="192"/>
    </location>
</feature>
<dbReference type="InterPro" id="IPR019398">
    <property type="entry name" value="Pre-rRNA_process_TSR2"/>
</dbReference>
<sequence>MAAPVHTLFQTAVENVLNGWTVLQLAVSHGFGGAESREKASWMVYAVDQWFQENKSIETFELEDFLADVLDFEFDTVADDGSLPEVARLICGFHRLCQAGDESQVRQKLSQLPRATTHSSIRSQEVPDMVECDENDSEQAENQPCSANSSTGASIQAQQTTESMNVEMEDSNREEEEVMEDGWQVVQRGKRR</sequence>
<evidence type="ECO:0000256" key="5">
    <source>
        <dbReference type="SAM" id="MobiDB-lite"/>
    </source>
</evidence>
<evidence type="ECO:0000313" key="6">
    <source>
        <dbReference type="EMBL" id="KAL3851702.1"/>
    </source>
</evidence>
<name>A0ABD3UQA6_SINWO</name>
<feature type="compositionally biased region" description="Polar residues" evidence="5">
    <location>
        <begin position="140"/>
        <end position="164"/>
    </location>
</feature>
<keyword evidence="7" id="KW-1185">Reference proteome</keyword>
<feature type="compositionally biased region" description="Acidic residues" evidence="5">
    <location>
        <begin position="128"/>
        <end position="139"/>
    </location>
</feature>
<dbReference type="Proteomes" id="UP001634394">
    <property type="component" value="Unassembled WGS sequence"/>
</dbReference>
<dbReference type="Pfam" id="PF10273">
    <property type="entry name" value="WGG"/>
    <property type="match status" value="1"/>
</dbReference>
<comment type="function">
    <text evidence="1">May be involved in 20S pre-rRNA processing.</text>
</comment>
<comment type="caution">
    <text evidence="6">The sequence shown here is derived from an EMBL/GenBank/DDBJ whole genome shotgun (WGS) entry which is preliminary data.</text>
</comment>
<evidence type="ECO:0000256" key="2">
    <source>
        <dbReference type="ARBA" id="ARBA00006524"/>
    </source>
</evidence>
<organism evidence="6 7">
    <name type="scientific">Sinanodonta woodiana</name>
    <name type="common">Chinese pond mussel</name>
    <name type="synonym">Anodonta woodiana</name>
    <dbReference type="NCBI Taxonomy" id="1069815"/>
    <lineage>
        <taxon>Eukaryota</taxon>
        <taxon>Metazoa</taxon>
        <taxon>Spiralia</taxon>
        <taxon>Lophotrochozoa</taxon>
        <taxon>Mollusca</taxon>
        <taxon>Bivalvia</taxon>
        <taxon>Autobranchia</taxon>
        <taxon>Heteroconchia</taxon>
        <taxon>Palaeoheterodonta</taxon>
        <taxon>Unionida</taxon>
        <taxon>Unionoidea</taxon>
        <taxon>Unionidae</taxon>
        <taxon>Unioninae</taxon>
        <taxon>Sinanodonta</taxon>
    </lineage>
</organism>
<feature type="compositionally biased region" description="Polar residues" evidence="5">
    <location>
        <begin position="110"/>
        <end position="123"/>
    </location>
</feature>
<reference evidence="6 7" key="1">
    <citation type="submission" date="2024-11" db="EMBL/GenBank/DDBJ databases">
        <title>Chromosome-level genome assembly of the freshwater bivalve Anodonta woodiana.</title>
        <authorList>
            <person name="Chen X."/>
        </authorList>
    </citation>
    <scope>NUCLEOTIDE SEQUENCE [LARGE SCALE GENOMIC DNA]</scope>
    <source>
        <strain evidence="6">MN2024</strain>
        <tissue evidence="6">Gills</tissue>
    </source>
</reference>
<evidence type="ECO:0000256" key="4">
    <source>
        <dbReference type="ARBA" id="ARBA00022552"/>
    </source>
</evidence>
<evidence type="ECO:0000256" key="3">
    <source>
        <dbReference type="ARBA" id="ARBA00017551"/>
    </source>
</evidence>
<accession>A0ABD3UQA6</accession>
<dbReference type="EMBL" id="JBJQND010000015">
    <property type="protein sequence ID" value="KAL3851702.1"/>
    <property type="molecule type" value="Genomic_DNA"/>
</dbReference>